<proteinExistence type="predicted"/>
<keyword evidence="3" id="KW-1185">Reference proteome</keyword>
<evidence type="ECO:0000313" key="2">
    <source>
        <dbReference type="EMBL" id="OQV20510.1"/>
    </source>
</evidence>
<dbReference type="EMBL" id="MTYJ01000030">
    <property type="protein sequence ID" value="OQV20510.1"/>
    <property type="molecule type" value="Genomic_DNA"/>
</dbReference>
<comment type="caution">
    <text evidence="2">The sequence shown here is derived from an EMBL/GenBank/DDBJ whole genome shotgun (WGS) entry which is preliminary data.</text>
</comment>
<evidence type="ECO:0000256" key="1">
    <source>
        <dbReference type="SAM" id="MobiDB-lite"/>
    </source>
</evidence>
<name>A0A1W0WZ80_HYPEX</name>
<dbReference type="Proteomes" id="UP000192578">
    <property type="component" value="Unassembled WGS sequence"/>
</dbReference>
<gene>
    <name evidence="2" type="ORF">BV898_05554</name>
</gene>
<dbReference type="AlphaFoldDB" id="A0A1W0WZ80"/>
<feature type="region of interest" description="Disordered" evidence="1">
    <location>
        <begin position="230"/>
        <end position="269"/>
    </location>
</feature>
<accession>A0A1W0WZ80</accession>
<reference evidence="3" key="1">
    <citation type="submission" date="2017-01" db="EMBL/GenBank/DDBJ databases">
        <title>Comparative genomics of anhydrobiosis in the tardigrade Hypsibius dujardini.</title>
        <authorList>
            <person name="Yoshida Y."/>
            <person name="Koutsovoulos G."/>
            <person name="Laetsch D."/>
            <person name="Stevens L."/>
            <person name="Kumar S."/>
            <person name="Horikawa D."/>
            <person name="Ishino K."/>
            <person name="Komine S."/>
            <person name="Tomita M."/>
            <person name="Blaxter M."/>
            <person name="Arakawa K."/>
        </authorList>
    </citation>
    <scope>NUCLEOTIDE SEQUENCE [LARGE SCALE GENOMIC DNA]</scope>
    <source>
        <strain evidence="3">Z151</strain>
    </source>
</reference>
<sequence>METRGKAVTAAGEPVAKKARISSTLELERIAVTDRARMSAEIGVNKENLDGQYTLQNAFEAVLERHRRNGERLFFFVDEWQTAGLQAQDVMWGFGSNGLTTEYLREVPSLRGTYRYPLWPLQVMVKITTVAPFVWRRATLKNIAYTLREATLVRDLLTFEFNALINAPLIMQQEEMELETRHAVTASTSRAAITNSVQSSAGTRAIEVSSAALPPAIEFSSVPVVPIAADINPPKPDNPTGVASIGSPPSGKTASDIKAQESPSPSGEITAVKITNPGGKTRFTYPYQKMSEGSRQLVPGLNVFISIAKLQTFHTKYRNDPEPYVKAVITELLGLDSEATRTYIGSLRTGSKGITNTVTSEFLPAIKAYFNVKKFPTLKQNRTAFLATQMVNKWRND</sequence>
<evidence type="ECO:0000313" key="3">
    <source>
        <dbReference type="Proteomes" id="UP000192578"/>
    </source>
</evidence>
<protein>
    <submittedName>
        <fullName evidence="2">Uncharacterized protein</fullName>
    </submittedName>
</protein>
<organism evidence="2 3">
    <name type="scientific">Hypsibius exemplaris</name>
    <name type="common">Freshwater tardigrade</name>
    <dbReference type="NCBI Taxonomy" id="2072580"/>
    <lineage>
        <taxon>Eukaryota</taxon>
        <taxon>Metazoa</taxon>
        <taxon>Ecdysozoa</taxon>
        <taxon>Tardigrada</taxon>
        <taxon>Eutardigrada</taxon>
        <taxon>Parachela</taxon>
        <taxon>Hypsibioidea</taxon>
        <taxon>Hypsibiidae</taxon>
        <taxon>Hypsibius</taxon>
    </lineage>
</organism>